<dbReference type="Proteomes" id="UP000702425">
    <property type="component" value="Unassembled WGS sequence"/>
</dbReference>
<proteinExistence type="predicted"/>
<gene>
    <name evidence="1" type="ORF">E5S67_01855</name>
</gene>
<dbReference type="EMBL" id="SRRZ01000025">
    <property type="protein sequence ID" value="NQE34132.1"/>
    <property type="molecule type" value="Genomic_DNA"/>
</dbReference>
<evidence type="ECO:0000313" key="2">
    <source>
        <dbReference type="Proteomes" id="UP000702425"/>
    </source>
</evidence>
<keyword evidence="2" id="KW-1185">Reference proteome</keyword>
<name>A0ABX2CUQ5_9CYAN</name>
<accession>A0ABX2CUQ5</accession>
<comment type="caution">
    <text evidence="1">The sequence shown here is derived from an EMBL/GenBank/DDBJ whole genome shotgun (WGS) entry which is preliminary data.</text>
</comment>
<protein>
    <submittedName>
        <fullName evidence="1">Uncharacterized protein</fullName>
    </submittedName>
</protein>
<sequence>MQRSNREIGLRVAAAQVLIQSQKLKNKKEKEQLFIRF</sequence>
<organism evidence="1 2">
    <name type="scientific">Microcoleus asticus IPMA8</name>
    <dbReference type="NCBI Taxonomy" id="2563858"/>
    <lineage>
        <taxon>Bacteria</taxon>
        <taxon>Bacillati</taxon>
        <taxon>Cyanobacteriota</taxon>
        <taxon>Cyanophyceae</taxon>
        <taxon>Oscillatoriophycideae</taxon>
        <taxon>Oscillatoriales</taxon>
        <taxon>Microcoleaceae</taxon>
        <taxon>Microcoleus</taxon>
        <taxon>Microcoleus asticus</taxon>
    </lineage>
</organism>
<reference evidence="1 2" key="1">
    <citation type="journal article" date="2020" name="Sci. Rep.">
        <title>A novel cyanobacterial geosmin producer, revising GeoA distribution and dispersion patterns in Bacteria.</title>
        <authorList>
            <person name="Churro C."/>
            <person name="Semedo-Aguiar A.P."/>
            <person name="Silva A.D."/>
            <person name="Pereira-Leal J.B."/>
            <person name="Leite R.B."/>
        </authorList>
    </citation>
    <scope>NUCLEOTIDE SEQUENCE [LARGE SCALE GENOMIC DNA]</scope>
    <source>
        <strain evidence="1 2">IPMA8</strain>
    </source>
</reference>
<evidence type="ECO:0000313" key="1">
    <source>
        <dbReference type="EMBL" id="NQE34132.1"/>
    </source>
</evidence>